<dbReference type="SUPFAM" id="SSF89796">
    <property type="entry name" value="CoA-transferase family III (CaiB/BaiF)"/>
    <property type="match status" value="1"/>
</dbReference>
<reference evidence="2 3" key="1">
    <citation type="submission" date="2013-12" db="EMBL/GenBank/DDBJ databases">
        <authorList>
            <person name="Zelazny A."/>
            <person name="Olivier K."/>
            <person name="Holland S."/>
            <person name="Lenaerts A."/>
            <person name="Ordway D."/>
            <person name="DeGroote M.A."/>
            <person name="Parker T."/>
            <person name="Sizemore C."/>
            <person name="Tallon L.J."/>
            <person name="Sadzewicz L.K."/>
            <person name="Sengamalay N."/>
            <person name="Fraser C.M."/>
            <person name="Hine E."/>
            <person name="Shefchek K.A."/>
            <person name="Das S.P."/>
            <person name="Tettelin H."/>
        </authorList>
    </citation>
    <scope>NUCLEOTIDE SEQUENCE [LARGE SCALE GENOMIC DNA]</scope>
    <source>
        <strain evidence="2 3">1956</strain>
    </source>
</reference>
<dbReference type="Proteomes" id="UP000020825">
    <property type="component" value="Unassembled WGS sequence"/>
</dbReference>
<dbReference type="Pfam" id="PF02515">
    <property type="entry name" value="CoA_transf_3"/>
    <property type="match status" value="1"/>
</dbReference>
<organism evidence="2 3">
    <name type="scientific">Mycobacterium intracellulare 1956</name>
    <dbReference type="NCBI Taxonomy" id="1299331"/>
    <lineage>
        <taxon>Bacteria</taxon>
        <taxon>Bacillati</taxon>
        <taxon>Actinomycetota</taxon>
        <taxon>Actinomycetes</taxon>
        <taxon>Mycobacteriales</taxon>
        <taxon>Mycobacteriaceae</taxon>
        <taxon>Mycobacterium</taxon>
        <taxon>Mycobacterium avium complex (MAC)</taxon>
    </lineage>
</organism>
<protein>
    <submittedName>
        <fullName evidence="2">Caib/baif family domain protein</fullName>
    </submittedName>
</protein>
<evidence type="ECO:0000313" key="3">
    <source>
        <dbReference type="Proteomes" id="UP000020825"/>
    </source>
</evidence>
<dbReference type="InterPro" id="IPR023606">
    <property type="entry name" value="CoA-Trfase_III_dom_1_sf"/>
</dbReference>
<evidence type="ECO:0000256" key="1">
    <source>
        <dbReference type="ARBA" id="ARBA00022679"/>
    </source>
</evidence>
<dbReference type="Gene3D" id="3.40.50.10540">
    <property type="entry name" value="Crotonobetainyl-coa:carnitine coa-transferase, domain 1"/>
    <property type="match status" value="1"/>
</dbReference>
<evidence type="ECO:0000313" key="2">
    <source>
        <dbReference type="EMBL" id="EUA53985.1"/>
    </source>
</evidence>
<dbReference type="GO" id="GO:0008410">
    <property type="term" value="F:CoA-transferase activity"/>
    <property type="evidence" value="ECO:0007669"/>
    <property type="project" value="TreeGrafter"/>
</dbReference>
<proteinExistence type="predicted"/>
<dbReference type="PANTHER" id="PTHR48207:SF3">
    <property type="entry name" value="SUCCINATE--HYDROXYMETHYLGLUTARATE COA-TRANSFERASE"/>
    <property type="match status" value="1"/>
</dbReference>
<keyword evidence="1" id="KW-0808">Transferase</keyword>
<dbReference type="PANTHER" id="PTHR48207">
    <property type="entry name" value="SUCCINATE--HYDROXYMETHYLGLUTARATE COA-TRANSFERASE"/>
    <property type="match status" value="1"/>
</dbReference>
<comment type="caution">
    <text evidence="2">The sequence shown here is derived from an EMBL/GenBank/DDBJ whole genome shotgun (WGS) entry which is preliminary data.</text>
</comment>
<dbReference type="EMBL" id="JAOG01000003">
    <property type="protein sequence ID" value="EUA53985.1"/>
    <property type="molecule type" value="Genomic_DNA"/>
</dbReference>
<dbReference type="AlphaFoldDB" id="X8CFD6"/>
<dbReference type="InterPro" id="IPR050483">
    <property type="entry name" value="CoA-transferase_III_domain"/>
</dbReference>
<dbReference type="PATRIC" id="fig|1299331.3.peg.5498"/>
<dbReference type="Gene3D" id="3.30.1540.10">
    <property type="entry name" value="formyl-coa transferase, domain 3"/>
    <property type="match status" value="1"/>
</dbReference>
<dbReference type="InterPro" id="IPR044855">
    <property type="entry name" value="CoA-Trfase_III_dom3_sf"/>
</dbReference>
<accession>X8CFD6</accession>
<sequence length="106" mass="11524">MTEAVDALRAAGVAAARVTPAAALLTDPHLHARGFWETVDHPVAGSFLCTGMPFAFLDRPRRWIRRVPPLYGQHTQEVLTDILGHSEADLADLRRSGTISDRPAGL</sequence>
<dbReference type="InterPro" id="IPR003673">
    <property type="entry name" value="CoA-Trfase_fam_III"/>
</dbReference>
<gene>
    <name evidence="2" type="ORF">I550_5623</name>
</gene>
<name>X8CFD6_MYCIT</name>